<name>A0ABP1CT94_9APHY</name>
<evidence type="ECO:0000313" key="7">
    <source>
        <dbReference type="Proteomes" id="UP001497453"/>
    </source>
</evidence>
<dbReference type="InterPro" id="IPR011600">
    <property type="entry name" value="Pept_C14_caspase"/>
</dbReference>
<sequence>MPSRPLLDTWHRIIDYLLAQRRSLFELVYQYPRVLGHTPKSDRDVDHNAGSSSSHPHHAGKRKALLVGISYESREDEVFRQLDGPHTDIEMMRAYLKEHDFDVVVMTDTPGAGDLAPTRANMIREMKNLVAGAGRRDSFVFHYAGHSDQVVALWDRNEDDGMDEVLVPVDHNGLEDREKLIIDDELRKLLVEPLPIGAKLTAIFDSCHSGTLLDLDHDKCNDLDPKDKLFRVVRTATLVSVFRRRIYTTTRINTHHVQIRRLSVELKPEKNGSPSKQLILESRISTFHSEPNLVPSMSPMDPIAHRLVTRSQRPSTRTVQLGISKLNTQKVPRRKCTGMCPISPTPRQNAVSISACRDGQFTFEDENGCSLSQQALVAVLRQNPELTHAELLAQLRCRVNETAIRMHDWYHENGRNCSGVLITSPSGTVAPRKCSAVQRLFYTWQPQLASQKRLNMQDRFSLIC</sequence>
<dbReference type="InterPro" id="IPR050452">
    <property type="entry name" value="Metacaspase"/>
</dbReference>
<keyword evidence="2" id="KW-0053">Apoptosis</keyword>
<keyword evidence="3" id="KW-0378">Hydrolase</keyword>
<dbReference type="PANTHER" id="PTHR48104:SF30">
    <property type="entry name" value="METACASPASE-1"/>
    <property type="match status" value="1"/>
</dbReference>
<reference evidence="7" key="1">
    <citation type="submission" date="2024-04" db="EMBL/GenBank/DDBJ databases">
        <authorList>
            <person name="Shaw F."/>
            <person name="Minotto A."/>
        </authorList>
    </citation>
    <scope>NUCLEOTIDE SEQUENCE [LARGE SCALE GENOMIC DNA]</scope>
</reference>
<evidence type="ECO:0000259" key="5">
    <source>
        <dbReference type="Pfam" id="PF00656"/>
    </source>
</evidence>
<evidence type="ECO:0000256" key="1">
    <source>
        <dbReference type="ARBA" id="ARBA00009005"/>
    </source>
</evidence>
<evidence type="ECO:0000256" key="3">
    <source>
        <dbReference type="ARBA" id="ARBA00022807"/>
    </source>
</evidence>
<dbReference type="InterPro" id="IPR029030">
    <property type="entry name" value="Caspase-like_dom_sf"/>
</dbReference>
<keyword evidence="3" id="KW-0788">Thiol protease</keyword>
<evidence type="ECO:0000313" key="6">
    <source>
        <dbReference type="EMBL" id="CAL1698891.1"/>
    </source>
</evidence>
<comment type="similarity">
    <text evidence="1">Belongs to the peptidase C14B family.</text>
</comment>
<feature type="domain" description="Peptidase C14 caspase" evidence="5">
    <location>
        <begin position="61"/>
        <end position="402"/>
    </location>
</feature>
<dbReference type="Gene3D" id="3.40.50.12660">
    <property type="match status" value="1"/>
</dbReference>
<dbReference type="EMBL" id="OZ037954">
    <property type="protein sequence ID" value="CAL1698891.1"/>
    <property type="molecule type" value="Genomic_DNA"/>
</dbReference>
<organism evidence="6 7">
    <name type="scientific">Somion occarium</name>
    <dbReference type="NCBI Taxonomy" id="3059160"/>
    <lineage>
        <taxon>Eukaryota</taxon>
        <taxon>Fungi</taxon>
        <taxon>Dikarya</taxon>
        <taxon>Basidiomycota</taxon>
        <taxon>Agaricomycotina</taxon>
        <taxon>Agaricomycetes</taxon>
        <taxon>Polyporales</taxon>
        <taxon>Cerrenaceae</taxon>
        <taxon>Somion</taxon>
    </lineage>
</organism>
<keyword evidence="7" id="KW-1185">Reference proteome</keyword>
<evidence type="ECO:0000256" key="4">
    <source>
        <dbReference type="SAM" id="MobiDB-lite"/>
    </source>
</evidence>
<dbReference type="Proteomes" id="UP001497453">
    <property type="component" value="Chromosome 11"/>
</dbReference>
<feature type="region of interest" description="Disordered" evidence="4">
    <location>
        <begin position="38"/>
        <end position="61"/>
    </location>
</feature>
<accession>A0ABP1CT94</accession>
<evidence type="ECO:0000256" key="2">
    <source>
        <dbReference type="ARBA" id="ARBA00022703"/>
    </source>
</evidence>
<dbReference type="Pfam" id="PF00656">
    <property type="entry name" value="Peptidase_C14"/>
    <property type="match status" value="1"/>
</dbReference>
<proteinExistence type="inferred from homology"/>
<gene>
    <name evidence="6" type="ORF">GFSPODELE1_LOCUS2385</name>
</gene>
<protein>
    <recommendedName>
        <fullName evidence="5">Peptidase C14 caspase domain-containing protein</fullName>
    </recommendedName>
</protein>
<keyword evidence="3" id="KW-0645">Protease</keyword>
<dbReference type="PANTHER" id="PTHR48104">
    <property type="entry name" value="METACASPASE-4"/>
    <property type="match status" value="1"/>
</dbReference>
<dbReference type="SUPFAM" id="SSF52129">
    <property type="entry name" value="Caspase-like"/>
    <property type="match status" value="1"/>
</dbReference>